<feature type="domain" description="DUF4218" evidence="2">
    <location>
        <begin position="55"/>
        <end position="109"/>
    </location>
</feature>
<dbReference type="PANTHER" id="PTHR48258">
    <property type="entry name" value="DUF4218 DOMAIN-CONTAINING PROTEIN-RELATED"/>
    <property type="match status" value="1"/>
</dbReference>
<comment type="caution">
    <text evidence="3">The sequence shown here is derived from an EMBL/GenBank/DDBJ whole genome shotgun (WGS) entry which is preliminary data.</text>
</comment>
<feature type="region of interest" description="Disordered" evidence="1">
    <location>
        <begin position="169"/>
        <end position="188"/>
    </location>
</feature>
<reference evidence="3 4" key="1">
    <citation type="submission" date="2019-08" db="EMBL/GenBank/DDBJ databases">
        <title>Draft genome sequences of two oriental melons (Cucumis melo L. var makuwa).</title>
        <authorList>
            <person name="Kwon S.-Y."/>
        </authorList>
    </citation>
    <scope>NUCLEOTIDE SEQUENCE [LARGE SCALE GENOMIC DNA]</scope>
    <source>
        <strain evidence="4">cv. Chang Bougi</strain>
        <tissue evidence="3">Leaf</tissue>
    </source>
</reference>
<dbReference type="AlphaFoldDB" id="A0A5D3BD67"/>
<name>A0A5D3BD67_CUCMM</name>
<sequence>MTFWLMVTYQGGVQRGIKHVPSAWVINRRSGYKVEYPSWDIDAIFQRTTCGVEVGYTMERSLCTLKQYVHNKVRPKGSIAEAYVMNESSTFCSCYLSGIETRFTRDERNDDTIPEDEEEKHLFYYYILNNVDETSEYRNTMSSFLSGFDKTDVMVLNFTEDLDNLTGGSSLVGDNSTGTTQPSTTSTPKRRAQAISVCLRKTFPVCCLKWTDIGREYIKVVKGDLQHFFVLDFNDQAMNRFVEHQMLSTFKESQAPQKVQRP</sequence>
<dbReference type="Proteomes" id="UP000321947">
    <property type="component" value="Unassembled WGS sequence"/>
</dbReference>
<evidence type="ECO:0000259" key="2">
    <source>
        <dbReference type="Pfam" id="PF13960"/>
    </source>
</evidence>
<dbReference type="InterPro" id="IPR025452">
    <property type="entry name" value="DUF4218"/>
</dbReference>
<gene>
    <name evidence="3" type="ORF">E5676_scaffold220G00290</name>
</gene>
<evidence type="ECO:0000313" key="3">
    <source>
        <dbReference type="EMBL" id="TYJ96926.1"/>
    </source>
</evidence>
<feature type="compositionally biased region" description="Low complexity" evidence="1">
    <location>
        <begin position="176"/>
        <end position="187"/>
    </location>
</feature>
<protein>
    <submittedName>
        <fullName evidence="3">CACTA en-spm transposon protein</fullName>
    </submittedName>
</protein>
<dbReference type="Pfam" id="PF13960">
    <property type="entry name" value="DUF4218"/>
    <property type="match status" value="1"/>
</dbReference>
<accession>A0A5D3BD67</accession>
<evidence type="ECO:0000313" key="4">
    <source>
        <dbReference type="Proteomes" id="UP000321947"/>
    </source>
</evidence>
<organism evidence="3 4">
    <name type="scientific">Cucumis melo var. makuwa</name>
    <name type="common">Oriental melon</name>
    <dbReference type="NCBI Taxonomy" id="1194695"/>
    <lineage>
        <taxon>Eukaryota</taxon>
        <taxon>Viridiplantae</taxon>
        <taxon>Streptophyta</taxon>
        <taxon>Embryophyta</taxon>
        <taxon>Tracheophyta</taxon>
        <taxon>Spermatophyta</taxon>
        <taxon>Magnoliopsida</taxon>
        <taxon>eudicotyledons</taxon>
        <taxon>Gunneridae</taxon>
        <taxon>Pentapetalae</taxon>
        <taxon>rosids</taxon>
        <taxon>fabids</taxon>
        <taxon>Cucurbitales</taxon>
        <taxon>Cucurbitaceae</taxon>
        <taxon>Benincaseae</taxon>
        <taxon>Cucumis</taxon>
    </lineage>
</organism>
<proteinExistence type="predicted"/>
<dbReference type="EMBL" id="SSTD01019167">
    <property type="protein sequence ID" value="TYJ96926.1"/>
    <property type="molecule type" value="Genomic_DNA"/>
</dbReference>
<evidence type="ECO:0000256" key="1">
    <source>
        <dbReference type="SAM" id="MobiDB-lite"/>
    </source>
</evidence>